<evidence type="ECO:0000313" key="2">
    <source>
        <dbReference type="EMBL" id="MEZ0452257.1"/>
    </source>
</evidence>
<dbReference type="EMBL" id="JBEOQB010000003">
    <property type="protein sequence ID" value="MEZ0452257.1"/>
    <property type="molecule type" value="Genomic_DNA"/>
</dbReference>
<sequence length="283" mass="32773">MALHLSKDDIDDHVISKIINEFVPTIAIIRYAHGTFSNRKAERVASSEGSYLPVHLLVILNGSHSKGNEANLISAMENKLLRITKSTVLIHSLDFVNEGLSRGQDFFIDIIEKGIAIYKSDAFLLTTYFRIHPRLKLGHIKKTYNNFHLKGAEFLKLAYIAYSKFNIHISVFLLHQSTELLMRNILITHTDYDPKIHNLRRLITYCNHVAPQINRIFFPKWNDPLVDNIDFNLLQESYIQARYKLEYHIDKKSVRRLLTKAKKLERLSSVLQGRLCTKLSAQF</sequence>
<proteinExistence type="predicted"/>
<organism evidence="2 3">
    <name type="scientific">Sphingobacterium thalpophilum</name>
    <dbReference type="NCBI Taxonomy" id="259"/>
    <lineage>
        <taxon>Bacteria</taxon>
        <taxon>Pseudomonadati</taxon>
        <taxon>Bacteroidota</taxon>
        <taxon>Sphingobacteriia</taxon>
        <taxon>Sphingobacteriales</taxon>
        <taxon>Sphingobacteriaceae</taxon>
        <taxon>Sphingobacterium</taxon>
    </lineage>
</organism>
<protein>
    <submittedName>
        <fullName evidence="2">HEPN domain-containing protein</fullName>
    </submittedName>
</protein>
<dbReference type="SMART" id="SM00748">
    <property type="entry name" value="HEPN"/>
    <property type="match status" value="1"/>
</dbReference>
<dbReference type="InterPro" id="IPR007842">
    <property type="entry name" value="HEPN_dom"/>
</dbReference>
<reference evidence="2 3" key="1">
    <citation type="submission" date="2024-06" db="EMBL/GenBank/DDBJ databases">
        <title>Soil Sphingobacterium thalpophilum.</title>
        <authorList>
            <person name="Yang J."/>
            <person name="Li J."/>
        </authorList>
    </citation>
    <scope>NUCLEOTIDE SEQUENCE [LARGE SCALE GENOMIC DNA]</scope>
    <source>
        <strain evidence="2 3">22g91tb</strain>
    </source>
</reference>
<keyword evidence="3" id="KW-1185">Reference proteome</keyword>
<dbReference type="Pfam" id="PF05168">
    <property type="entry name" value="HEPN"/>
    <property type="match status" value="1"/>
</dbReference>
<comment type="caution">
    <text evidence="2">The sequence shown here is derived from an EMBL/GenBank/DDBJ whole genome shotgun (WGS) entry which is preliminary data.</text>
</comment>
<evidence type="ECO:0000259" key="1">
    <source>
        <dbReference type="PROSITE" id="PS50910"/>
    </source>
</evidence>
<evidence type="ECO:0000313" key="3">
    <source>
        <dbReference type="Proteomes" id="UP001566204"/>
    </source>
</evidence>
<gene>
    <name evidence="2" type="ORF">ABTW24_11675</name>
</gene>
<dbReference type="Gene3D" id="1.20.120.330">
    <property type="entry name" value="Nucleotidyltransferases domain 2"/>
    <property type="match status" value="1"/>
</dbReference>
<accession>A0ABV4HDA7</accession>
<dbReference type="RefSeq" id="WP_324757468.1">
    <property type="nucleotide sequence ID" value="NZ_CP141191.1"/>
</dbReference>
<name>A0ABV4HDA7_9SPHI</name>
<feature type="domain" description="HEPN" evidence="1">
    <location>
        <begin position="148"/>
        <end position="264"/>
    </location>
</feature>
<dbReference type="Proteomes" id="UP001566204">
    <property type="component" value="Unassembled WGS sequence"/>
</dbReference>
<dbReference type="SUPFAM" id="SSF81593">
    <property type="entry name" value="Nucleotidyltransferase substrate binding subunit/domain"/>
    <property type="match status" value="1"/>
</dbReference>
<dbReference type="PROSITE" id="PS50910">
    <property type="entry name" value="HEPN"/>
    <property type="match status" value="1"/>
</dbReference>